<dbReference type="Proteomes" id="UP000825381">
    <property type="component" value="Chromosome"/>
</dbReference>
<evidence type="ECO:0000256" key="3">
    <source>
        <dbReference type="ARBA" id="ARBA00022692"/>
    </source>
</evidence>
<comment type="similarity">
    <text evidence="2">Belongs to the MscS (TC 1.A.23) family.</text>
</comment>
<dbReference type="InterPro" id="IPR010920">
    <property type="entry name" value="LSM_dom_sf"/>
</dbReference>
<evidence type="ECO:0000256" key="4">
    <source>
        <dbReference type="ARBA" id="ARBA00022989"/>
    </source>
</evidence>
<evidence type="ECO:0000256" key="6">
    <source>
        <dbReference type="SAM" id="Phobius"/>
    </source>
</evidence>
<dbReference type="Gene3D" id="2.30.30.60">
    <property type="match status" value="1"/>
</dbReference>
<evidence type="ECO:0000313" key="9">
    <source>
        <dbReference type="Proteomes" id="UP000825381"/>
    </source>
</evidence>
<reference evidence="8 9" key="1">
    <citation type="submission" date="2021-07" db="EMBL/GenBank/DDBJ databases">
        <title>Flavobacterium WSW3-B6 sp.nov, isolated from seaweed.</title>
        <authorList>
            <person name="Muhammad N."/>
            <person name="Ho H."/>
            <person name="Lee Y.-J."/>
            <person name="Nguyen T."/>
            <person name="Ho J."/>
            <person name="Kim S.-G."/>
        </authorList>
    </citation>
    <scope>NUCLEOTIDE SEQUENCE [LARGE SCALE GENOMIC DNA]</scope>
    <source>
        <strain evidence="8 9">WSW3-B6</strain>
    </source>
</reference>
<evidence type="ECO:0000256" key="2">
    <source>
        <dbReference type="ARBA" id="ARBA00008017"/>
    </source>
</evidence>
<feature type="transmembrane region" description="Helical" evidence="6">
    <location>
        <begin position="13"/>
        <end position="34"/>
    </location>
</feature>
<sequence length="306" mass="34480">MEDKITELLYDPIVGKIVFLAIGVGVIWFIIKLIQRNLFSRIEQSDNRYKARKFGSFVGYILTIVLITIVFSDKLGGLTVAFGVAGAGIAFALQEVIASFAGWLAIMFGGFYKTGDRVQLGGMKGDIMDIGVLRTTLMETGQWVDGDLYNGRIVLVANSFVFKEPVFNYSGDFPFLWDELKLPIQYGSNYDKVNEILLKAGKEVAGALSEESHQKWTALQRKYMLEDAQTEPMISLVANDNWVEFTLRYVVDYKRRRATKTKMFTHILKEVDATNGEVKFASATFQLVEPSDLNVNIKNKEFTPKS</sequence>
<keyword evidence="4 6" id="KW-1133">Transmembrane helix</keyword>
<feature type="transmembrane region" description="Helical" evidence="6">
    <location>
        <begin position="78"/>
        <end position="106"/>
    </location>
</feature>
<keyword evidence="9" id="KW-1185">Reference proteome</keyword>
<gene>
    <name evidence="8" type="ORF">K1I41_10060</name>
</gene>
<accession>A0ABX8V500</accession>
<keyword evidence="5 6" id="KW-0472">Membrane</keyword>
<evidence type="ECO:0000259" key="7">
    <source>
        <dbReference type="Pfam" id="PF00924"/>
    </source>
</evidence>
<feature type="transmembrane region" description="Helical" evidence="6">
    <location>
        <begin position="54"/>
        <end position="72"/>
    </location>
</feature>
<dbReference type="InterPro" id="IPR023408">
    <property type="entry name" value="MscS_beta-dom_sf"/>
</dbReference>
<comment type="subcellular location">
    <subcellularLocation>
        <location evidence="1">Membrane</location>
        <topology evidence="1">Multi-pass membrane protein</topology>
    </subcellularLocation>
</comment>
<dbReference type="Gene3D" id="3.30.70.100">
    <property type="match status" value="1"/>
</dbReference>
<evidence type="ECO:0000256" key="1">
    <source>
        <dbReference type="ARBA" id="ARBA00004141"/>
    </source>
</evidence>
<feature type="domain" description="Mechanosensitive ion channel MscS" evidence="7">
    <location>
        <begin position="96"/>
        <end position="170"/>
    </location>
</feature>
<keyword evidence="3 6" id="KW-0812">Transmembrane</keyword>
<protein>
    <submittedName>
        <fullName evidence="8">Mechanosensitive ion channel family protein</fullName>
    </submittedName>
</protein>
<dbReference type="SUPFAM" id="SSF82861">
    <property type="entry name" value="Mechanosensitive channel protein MscS (YggB), transmembrane region"/>
    <property type="match status" value="1"/>
</dbReference>
<dbReference type="Gene3D" id="1.10.287.1260">
    <property type="match status" value="1"/>
</dbReference>
<dbReference type="SUPFAM" id="SSF50182">
    <property type="entry name" value="Sm-like ribonucleoproteins"/>
    <property type="match status" value="1"/>
</dbReference>
<dbReference type="InterPro" id="IPR011014">
    <property type="entry name" value="MscS_channel_TM-2"/>
</dbReference>
<organism evidence="8 9">
    <name type="scientific">Flavobacterium litorale</name>
    <dbReference type="NCBI Taxonomy" id="2856519"/>
    <lineage>
        <taxon>Bacteria</taxon>
        <taxon>Pseudomonadati</taxon>
        <taxon>Bacteroidota</taxon>
        <taxon>Flavobacteriia</taxon>
        <taxon>Flavobacteriales</taxon>
        <taxon>Flavobacteriaceae</taxon>
        <taxon>Flavobacterium</taxon>
    </lineage>
</organism>
<evidence type="ECO:0000313" key="8">
    <source>
        <dbReference type="EMBL" id="QYJ67880.1"/>
    </source>
</evidence>
<dbReference type="PANTHER" id="PTHR30566">
    <property type="entry name" value="YNAI-RELATED MECHANOSENSITIVE ION CHANNEL"/>
    <property type="match status" value="1"/>
</dbReference>
<dbReference type="PANTHER" id="PTHR30566:SF5">
    <property type="entry name" value="MECHANOSENSITIVE ION CHANNEL PROTEIN 1, MITOCHONDRIAL-RELATED"/>
    <property type="match status" value="1"/>
</dbReference>
<dbReference type="RefSeq" id="WP_220640225.1">
    <property type="nucleotide sequence ID" value="NZ_CP080429.1"/>
</dbReference>
<dbReference type="EMBL" id="CP080429">
    <property type="protein sequence ID" value="QYJ67880.1"/>
    <property type="molecule type" value="Genomic_DNA"/>
</dbReference>
<dbReference type="Pfam" id="PF00924">
    <property type="entry name" value="MS_channel_2nd"/>
    <property type="match status" value="1"/>
</dbReference>
<proteinExistence type="inferred from homology"/>
<dbReference type="InterPro" id="IPR006685">
    <property type="entry name" value="MscS_channel_2nd"/>
</dbReference>
<evidence type="ECO:0000256" key="5">
    <source>
        <dbReference type="ARBA" id="ARBA00023136"/>
    </source>
</evidence>
<name>A0ABX8V500_9FLAO</name>